<proteinExistence type="predicted"/>
<gene>
    <name evidence="2" type="ORF">L596_015560</name>
</gene>
<organism evidence="2 3">
    <name type="scientific">Steinernema carpocapsae</name>
    <name type="common">Entomopathogenic nematode</name>
    <dbReference type="NCBI Taxonomy" id="34508"/>
    <lineage>
        <taxon>Eukaryota</taxon>
        <taxon>Metazoa</taxon>
        <taxon>Ecdysozoa</taxon>
        <taxon>Nematoda</taxon>
        <taxon>Chromadorea</taxon>
        <taxon>Rhabditida</taxon>
        <taxon>Tylenchina</taxon>
        <taxon>Panagrolaimomorpha</taxon>
        <taxon>Strongyloidoidea</taxon>
        <taxon>Steinernematidae</taxon>
        <taxon>Steinernema</taxon>
    </lineage>
</organism>
<evidence type="ECO:0000313" key="3">
    <source>
        <dbReference type="Proteomes" id="UP000298663"/>
    </source>
</evidence>
<sequence length="185" mass="21383">MQAAPTDAAEQKEDDLFFFGEAYRECCGRCHVVTACYVMAFTELAILATESVFLLPYKTLLICYGSVKSFSVIRAITGVYKEKYSYLWPFVVVKIIETVLSFLVAVLIATLLFYPISVNNRLVYQISPDQNHSILTILLLISFLSFSTNALFLRIILKCQRYIRRKSLTEYLLLRRHIFHSFLKH</sequence>
<keyword evidence="3" id="KW-1185">Reference proteome</keyword>
<dbReference type="AlphaFoldDB" id="A0A4U5NG81"/>
<name>A0A4U5NG81_STECR</name>
<feature type="transmembrane region" description="Helical" evidence="1">
    <location>
        <begin position="91"/>
        <end position="114"/>
    </location>
</feature>
<comment type="caution">
    <text evidence="2">The sequence shown here is derived from an EMBL/GenBank/DDBJ whole genome shotgun (WGS) entry which is preliminary data.</text>
</comment>
<keyword evidence="1" id="KW-1133">Transmembrane helix</keyword>
<reference evidence="2 3" key="1">
    <citation type="journal article" date="2015" name="Genome Biol.">
        <title>Comparative genomics of Steinernema reveals deeply conserved gene regulatory networks.</title>
        <authorList>
            <person name="Dillman A.R."/>
            <person name="Macchietto M."/>
            <person name="Porter C.F."/>
            <person name="Rogers A."/>
            <person name="Williams B."/>
            <person name="Antoshechkin I."/>
            <person name="Lee M.M."/>
            <person name="Goodwin Z."/>
            <person name="Lu X."/>
            <person name="Lewis E.E."/>
            <person name="Goodrich-Blair H."/>
            <person name="Stock S.P."/>
            <person name="Adams B.J."/>
            <person name="Sternberg P.W."/>
            <person name="Mortazavi A."/>
        </authorList>
    </citation>
    <scope>NUCLEOTIDE SEQUENCE [LARGE SCALE GENOMIC DNA]</scope>
    <source>
        <strain evidence="2 3">ALL</strain>
    </source>
</reference>
<feature type="transmembrane region" description="Helical" evidence="1">
    <location>
        <begin position="134"/>
        <end position="157"/>
    </location>
</feature>
<accession>A0A4U5NG81</accession>
<evidence type="ECO:0000313" key="2">
    <source>
        <dbReference type="EMBL" id="TKR81736.1"/>
    </source>
</evidence>
<evidence type="ECO:0000256" key="1">
    <source>
        <dbReference type="SAM" id="Phobius"/>
    </source>
</evidence>
<keyword evidence="1" id="KW-0472">Membrane</keyword>
<keyword evidence="1" id="KW-0812">Transmembrane</keyword>
<dbReference type="Proteomes" id="UP000298663">
    <property type="component" value="Unassembled WGS sequence"/>
</dbReference>
<dbReference type="EMBL" id="AZBU02000004">
    <property type="protein sequence ID" value="TKR81736.1"/>
    <property type="molecule type" value="Genomic_DNA"/>
</dbReference>
<protein>
    <submittedName>
        <fullName evidence="2">Uncharacterized protein</fullName>
    </submittedName>
</protein>
<reference evidence="2 3" key="2">
    <citation type="journal article" date="2019" name="G3 (Bethesda)">
        <title>Hybrid Assembly of the Genome of the Entomopathogenic Nematode Steinernema carpocapsae Identifies the X-Chromosome.</title>
        <authorList>
            <person name="Serra L."/>
            <person name="Macchietto M."/>
            <person name="Macias-Munoz A."/>
            <person name="McGill C.J."/>
            <person name="Rodriguez I.M."/>
            <person name="Rodriguez B."/>
            <person name="Murad R."/>
            <person name="Mortazavi A."/>
        </authorList>
    </citation>
    <scope>NUCLEOTIDE SEQUENCE [LARGE SCALE GENOMIC DNA]</scope>
    <source>
        <strain evidence="2 3">ALL</strain>
    </source>
</reference>